<sequence length="415" mass="45875">MALAPGARPLTTLIFAILLTGCGQPAGQAPAQQKLTLPGSNTPRTPAADLDAFRSYLGLTAYTSLSNAAQQAQQFDQRLSAFLHQPDATHLVQAQSAWRQAYDAYLNSLIYAYLPINDPIEWRQKGIGYQATLALLDSWPIEGGYIDHVPGYPYSGIVNDLTLELSERNLLEQHGFSDPSYASLGYHALEFMLWGANGDRDASDFIARENTAPVVIASEGSAAEPENNLNNQAAAASSQVQNHNRRRHYLQLLSNQLLEHLHRLLRRWEPSNGYYAGLLEKTPGNQAMLATLMASQSLLSKELLDRRMASNSSEFSNTGMDDIVAIINGLKLLLSGQEHGQGIMAIIADTQLTQDWQQQFALLDQSISDWQEQGMANAELNQKVRLQLIQLLSLLEKTAESFDLRLPRSDELSSR</sequence>
<evidence type="ECO:0000259" key="3">
    <source>
        <dbReference type="Pfam" id="PF09375"/>
    </source>
</evidence>
<evidence type="ECO:0000256" key="2">
    <source>
        <dbReference type="ARBA" id="ARBA00022729"/>
    </source>
</evidence>
<proteinExistence type="predicted"/>
<keyword evidence="2" id="KW-0732">Signal</keyword>
<feature type="domain" description="Imelysin-like" evidence="3">
    <location>
        <begin position="63"/>
        <end position="386"/>
    </location>
</feature>
<name>A0ABV7VZF7_9GAMM</name>
<dbReference type="InterPro" id="IPR038352">
    <property type="entry name" value="Imelysin_sf"/>
</dbReference>
<gene>
    <name evidence="4" type="ORF">ACFOMG_17345</name>
</gene>
<accession>A0ABV7VZF7</accession>
<evidence type="ECO:0000313" key="5">
    <source>
        <dbReference type="Proteomes" id="UP001595722"/>
    </source>
</evidence>
<comment type="subcellular location">
    <subcellularLocation>
        <location evidence="1">Cell envelope</location>
    </subcellularLocation>
</comment>
<keyword evidence="5" id="KW-1185">Reference proteome</keyword>
<evidence type="ECO:0000313" key="4">
    <source>
        <dbReference type="EMBL" id="MFC3681871.1"/>
    </source>
</evidence>
<dbReference type="RefSeq" id="WP_376868529.1">
    <property type="nucleotide sequence ID" value="NZ_JBHRYB010000025.1"/>
</dbReference>
<reference evidence="5" key="1">
    <citation type="journal article" date="2019" name="Int. J. Syst. Evol. Microbiol.">
        <title>The Global Catalogue of Microorganisms (GCM) 10K type strain sequencing project: providing services to taxonomists for standard genome sequencing and annotation.</title>
        <authorList>
            <consortium name="The Broad Institute Genomics Platform"/>
            <consortium name="The Broad Institute Genome Sequencing Center for Infectious Disease"/>
            <person name="Wu L."/>
            <person name="Ma J."/>
        </authorList>
    </citation>
    <scope>NUCLEOTIDE SEQUENCE [LARGE SCALE GENOMIC DNA]</scope>
    <source>
        <strain evidence="5">KCTC 42424</strain>
    </source>
</reference>
<dbReference type="InterPro" id="IPR018976">
    <property type="entry name" value="Imelysin-like"/>
</dbReference>
<protein>
    <submittedName>
        <fullName evidence="4">Imelysin family protein</fullName>
    </submittedName>
</protein>
<evidence type="ECO:0000256" key="1">
    <source>
        <dbReference type="ARBA" id="ARBA00004196"/>
    </source>
</evidence>
<dbReference type="Proteomes" id="UP001595722">
    <property type="component" value="Unassembled WGS sequence"/>
</dbReference>
<comment type="caution">
    <text evidence="4">The sequence shown here is derived from an EMBL/GenBank/DDBJ whole genome shotgun (WGS) entry which is preliminary data.</text>
</comment>
<dbReference type="Gene3D" id="1.20.1420.20">
    <property type="entry name" value="M75 peptidase, HXXE motif"/>
    <property type="match status" value="1"/>
</dbReference>
<dbReference type="EMBL" id="JBHRYB010000025">
    <property type="protein sequence ID" value="MFC3681871.1"/>
    <property type="molecule type" value="Genomic_DNA"/>
</dbReference>
<dbReference type="Pfam" id="PF09375">
    <property type="entry name" value="Peptidase_M75"/>
    <property type="match status" value="1"/>
</dbReference>
<organism evidence="4 5">
    <name type="scientific">Bacterioplanoides pacificum</name>
    <dbReference type="NCBI Taxonomy" id="1171596"/>
    <lineage>
        <taxon>Bacteria</taxon>
        <taxon>Pseudomonadati</taxon>
        <taxon>Pseudomonadota</taxon>
        <taxon>Gammaproteobacteria</taxon>
        <taxon>Oceanospirillales</taxon>
        <taxon>Oceanospirillaceae</taxon>
        <taxon>Bacterioplanoides</taxon>
    </lineage>
</organism>